<evidence type="ECO:0000313" key="2">
    <source>
        <dbReference type="EMBL" id="GIX80004.1"/>
    </source>
</evidence>
<organism evidence="2 3">
    <name type="scientific">Caerostris extrusa</name>
    <name type="common">Bark spider</name>
    <name type="synonym">Caerostris bankana</name>
    <dbReference type="NCBI Taxonomy" id="172846"/>
    <lineage>
        <taxon>Eukaryota</taxon>
        <taxon>Metazoa</taxon>
        <taxon>Ecdysozoa</taxon>
        <taxon>Arthropoda</taxon>
        <taxon>Chelicerata</taxon>
        <taxon>Arachnida</taxon>
        <taxon>Araneae</taxon>
        <taxon>Araneomorphae</taxon>
        <taxon>Entelegynae</taxon>
        <taxon>Araneoidea</taxon>
        <taxon>Araneidae</taxon>
        <taxon>Caerostris</taxon>
    </lineage>
</organism>
<keyword evidence="1" id="KW-0812">Transmembrane</keyword>
<dbReference type="AlphaFoldDB" id="A0AAV4N5M2"/>
<reference evidence="2 3" key="1">
    <citation type="submission" date="2021-06" db="EMBL/GenBank/DDBJ databases">
        <title>Caerostris extrusa draft genome.</title>
        <authorList>
            <person name="Kono N."/>
            <person name="Arakawa K."/>
        </authorList>
    </citation>
    <scope>NUCLEOTIDE SEQUENCE [LARGE SCALE GENOMIC DNA]</scope>
</reference>
<dbReference type="Proteomes" id="UP001054945">
    <property type="component" value="Unassembled WGS sequence"/>
</dbReference>
<feature type="transmembrane region" description="Helical" evidence="1">
    <location>
        <begin position="30"/>
        <end position="56"/>
    </location>
</feature>
<sequence>MNTENTSYYRIGGPVRRQVLTSKHSLANDFVTIVGSVPSLLFIPASFAVHSTLIAGSKVQSAELFRSNDHLTSARSHPLFCLFLLCKVTIIMLIAHFPGNYRLLYNSMCGADDMTFCLNCIQLRCLNVFD</sequence>
<proteinExistence type="predicted"/>
<keyword evidence="3" id="KW-1185">Reference proteome</keyword>
<protein>
    <submittedName>
        <fullName evidence="2">Uncharacterized protein</fullName>
    </submittedName>
</protein>
<keyword evidence="1" id="KW-0472">Membrane</keyword>
<accession>A0AAV4N5M2</accession>
<keyword evidence="1" id="KW-1133">Transmembrane helix</keyword>
<gene>
    <name evidence="2" type="ORF">CEXT_86591</name>
</gene>
<name>A0AAV4N5M2_CAEEX</name>
<comment type="caution">
    <text evidence="2">The sequence shown here is derived from an EMBL/GenBank/DDBJ whole genome shotgun (WGS) entry which is preliminary data.</text>
</comment>
<evidence type="ECO:0000256" key="1">
    <source>
        <dbReference type="SAM" id="Phobius"/>
    </source>
</evidence>
<evidence type="ECO:0000313" key="3">
    <source>
        <dbReference type="Proteomes" id="UP001054945"/>
    </source>
</evidence>
<dbReference type="EMBL" id="BPLR01002992">
    <property type="protein sequence ID" value="GIX80004.1"/>
    <property type="molecule type" value="Genomic_DNA"/>
</dbReference>
<feature type="transmembrane region" description="Helical" evidence="1">
    <location>
        <begin position="77"/>
        <end position="97"/>
    </location>
</feature>